<feature type="transmembrane region" description="Helical" evidence="1">
    <location>
        <begin position="86"/>
        <end position="106"/>
    </location>
</feature>
<keyword evidence="1" id="KW-0472">Membrane</keyword>
<dbReference type="InterPro" id="IPR018750">
    <property type="entry name" value="DUF2306_membrane"/>
</dbReference>
<organism evidence="2 3">
    <name type="scientific">Kaistella chaponensis</name>
    <dbReference type="NCBI Taxonomy" id="713588"/>
    <lineage>
        <taxon>Bacteria</taxon>
        <taxon>Pseudomonadati</taxon>
        <taxon>Bacteroidota</taxon>
        <taxon>Flavobacteriia</taxon>
        <taxon>Flavobacteriales</taxon>
        <taxon>Weeksellaceae</taxon>
        <taxon>Chryseobacterium group</taxon>
        <taxon>Kaistella</taxon>
    </lineage>
</organism>
<dbReference type="OrthoDB" id="6385003at2"/>
<dbReference type="Proteomes" id="UP000185839">
    <property type="component" value="Unassembled WGS sequence"/>
</dbReference>
<reference evidence="3" key="1">
    <citation type="submission" date="2017-01" db="EMBL/GenBank/DDBJ databases">
        <authorList>
            <person name="Varghese N."/>
            <person name="Submissions S."/>
        </authorList>
    </citation>
    <scope>NUCLEOTIDE SEQUENCE [LARGE SCALE GENOMIC DNA]</scope>
    <source>
        <strain evidence="3">DSM 23145</strain>
    </source>
</reference>
<name>A0A1N7L623_9FLAO</name>
<feature type="transmembrane region" description="Helical" evidence="1">
    <location>
        <begin position="145"/>
        <end position="169"/>
    </location>
</feature>
<gene>
    <name evidence="2" type="ORF">SAMN05421789_104245</name>
</gene>
<dbReference type="Pfam" id="PF10067">
    <property type="entry name" value="DUF2306"/>
    <property type="match status" value="1"/>
</dbReference>
<dbReference type="AlphaFoldDB" id="A0A1N7L623"/>
<feature type="transmembrane region" description="Helical" evidence="1">
    <location>
        <begin position="46"/>
        <end position="66"/>
    </location>
</feature>
<keyword evidence="1" id="KW-0812">Transmembrane</keyword>
<evidence type="ECO:0000313" key="3">
    <source>
        <dbReference type="Proteomes" id="UP000185839"/>
    </source>
</evidence>
<dbReference type="EMBL" id="FTOI01000004">
    <property type="protein sequence ID" value="SIS69241.1"/>
    <property type="molecule type" value="Genomic_DNA"/>
</dbReference>
<feature type="transmembrane region" description="Helical" evidence="1">
    <location>
        <begin position="175"/>
        <end position="195"/>
    </location>
</feature>
<keyword evidence="1" id="KW-1133">Transmembrane helix</keyword>
<feature type="transmembrane region" description="Helical" evidence="1">
    <location>
        <begin position="112"/>
        <end position="133"/>
    </location>
</feature>
<keyword evidence="3" id="KW-1185">Reference proteome</keyword>
<protein>
    <submittedName>
        <fullName evidence="2">Predicted membrane protein</fullName>
    </submittedName>
</protein>
<proteinExistence type="predicted"/>
<dbReference type="STRING" id="713588.SAMN05421789_104245"/>
<feature type="transmembrane region" description="Helical" evidence="1">
    <location>
        <begin position="7"/>
        <end position="26"/>
    </location>
</feature>
<evidence type="ECO:0000313" key="2">
    <source>
        <dbReference type="EMBL" id="SIS69241.1"/>
    </source>
</evidence>
<dbReference type="RefSeq" id="WP_076386475.1">
    <property type="nucleotide sequence ID" value="NZ_FTOI01000004.1"/>
</dbReference>
<sequence length="203" mass="22723">MKKINLIIVGILATLVGLYPIIYFFVDRKFGLLSSKSAELLSNNFWNIAFYGHIIFGGLALLVGWLQFSNRLLLKNMKLHRAIGKIYLVSVLISGICGLVISFYATGGIISALGFFSLGVTWLSTTILGFKSIKIGNVQMHEKFMIFSYAACFSAVTLRIWLPILIGILGNFNDAYRIVAWLSWVPNLMVAYIILRGNNLEKF</sequence>
<accession>A0A1N7L623</accession>
<evidence type="ECO:0000256" key="1">
    <source>
        <dbReference type="SAM" id="Phobius"/>
    </source>
</evidence>